<keyword evidence="2" id="KW-0812">Transmembrane</keyword>
<feature type="region of interest" description="Disordered" evidence="1">
    <location>
        <begin position="165"/>
        <end position="199"/>
    </location>
</feature>
<sequence>MAFQFTIFLLFRRIPIKQPQPTPDASVRTVFGKRHAETALLQSGGMSTIEPNEKPPKEWEKFDELSLNGVKISIVNEESANKPKSEEKLIEKTPEKALEVEKPDVKLEDDAPEAVQNTEVKKADDKAEEIHVPQTTEEEIPNPLQWEKFDEVSLNGVNVATVDEETTNVPKTPEKLPETTPEKAPEVEKTDDKKKDDVAKTVKKEIQDPLRMKITFESDDDEVVVPIEPPRSARVGGRPPAAVAYEPRTAPIAPVPCMPIQKKGPSPIPLDVNRLEEEEGAPRYAKSSVLVNPTHVNGKVLATVYPDNIICDWIVPPHYDALSMPSILAIDVPALPGPDYISTIQTIVESSRFKLYSTIYSRIIAIWMTFWILSLTVTLLLQSHGGWPVMIWCLVWTVLLFVGIYGCAMIRRQIRIGLNHVVEKANKIIVDRHFLTGVEDRGQLSCHKVVIHFIRFNVLECRADIIRQLKIIKSGGCVFGGGNPQEDPNEESIEREAAALILQYSQEYVKSVVKKRLIFPSKPIHGVSNYAPKHCRAMLCMCQFIDERHFNPKPKKWYAKYI</sequence>
<name>A0A2G5SU83_9PELO</name>
<dbReference type="InterPro" id="IPR028054">
    <property type="entry name" value="DUF4481"/>
</dbReference>
<dbReference type="Proteomes" id="UP000230233">
    <property type="component" value="Chromosome X"/>
</dbReference>
<dbReference type="STRING" id="1611254.A0A2G5SU83"/>
<reference evidence="4" key="1">
    <citation type="submission" date="2017-10" db="EMBL/GenBank/DDBJ databases">
        <title>Rapid genome shrinkage in a self-fertile nematode reveals novel sperm competition proteins.</title>
        <authorList>
            <person name="Yin D."/>
            <person name="Schwarz E.M."/>
            <person name="Thomas C.G."/>
            <person name="Felde R.L."/>
            <person name="Korf I.F."/>
            <person name="Cutter A.D."/>
            <person name="Schartner C.M."/>
            <person name="Ralston E.J."/>
            <person name="Meyer B.J."/>
            <person name="Haag E.S."/>
        </authorList>
    </citation>
    <scope>NUCLEOTIDE SEQUENCE [LARGE SCALE GENOMIC DNA]</scope>
    <source>
        <strain evidence="4">JU1422</strain>
    </source>
</reference>
<evidence type="ECO:0000313" key="4">
    <source>
        <dbReference type="Proteomes" id="UP000230233"/>
    </source>
</evidence>
<dbReference type="OrthoDB" id="8250049at2759"/>
<organism evidence="3 4">
    <name type="scientific">Caenorhabditis nigoni</name>
    <dbReference type="NCBI Taxonomy" id="1611254"/>
    <lineage>
        <taxon>Eukaryota</taxon>
        <taxon>Metazoa</taxon>
        <taxon>Ecdysozoa</taxon>
        <taxon>Nematoda</taxon>
        <taxon>Chromadorea</taxon>
        <taxon>Rhabditida</taxon>
        <taxon>Rhabditina</taxon>
        <taxon>Rhabditomorpha</taxon>
        <taxon>Rhabditoidea</taxon>
        <taxon>Rhabditidae</taxon>
        <taxon>Peloderinae</taxon>
        <taxon>Caenorhabditis</taxon>
    </lineage>
</organism>
<feature type="transmembrane region" description="Helical" evidence="2">
    <location>
        <begin position="359"/>
        <end position="381"/>
    </location>
</feature>
<dbReference type="AlphaFoldDB" id="A0A2G5SU83"/>
<dbReference type="EMBL" id="PDUG01000006">
    <property type="protein sequence ID" value="PIC18386.1"/>
    <property type="molecule type" value="Genomic_DNA"/>
</dbReference>
<comment type="caution">
    <text evidence="3">The sequence shown here is derived from an EMBL/GenBank/DDBJ whole genome shotgun (WGS) entry which is preliminary data.</text>
</comment>
<dbReference type="PANTHER" id="PTHR31193:SF1">
    <property type="entry name" value="TRANSMEMBRANE PROTEIN 268"/>
    <property type="match status" value="1"/>
</dbReference>
<proteinExistence type="predicted"/>
<feature type="transmembrane region" description="Helical" evidence="2">
    <location>
        <begin position="387"/>
        <end position="408"/>
    </location>
</feature>
<evidence type="ECO:0000313" key="3">
    <source>
        <dbReference type="EMBL" id="PIC18386.1"/>
    </source>
</evidence>
<keyword evidence="4" id="KW-1185">Reference proteome</keyword>
<evidence type="ECO:0000256" key="2">
    <source>
        <dbReference type="SAM" id="Phobius"/>
    </source>
</evidence>
<evidence type="ECO:0000256" key="1">
    <source>
        <dbReference type="SAM" id="MobiDB-lite"/>
    </source>
</evidence>
<keyword evidence="2" id="KW-0472">Membrane</keyword>
<protein>
    <submittedName>
        <fullName evidence="3">Uncharacterized protein</fullName>
    </submittedName>
</protein>
<feature type="compositionally biased region" description="Basic and acidic residues" evidence="1">
    <location>
        <begin position="172"/>
        <end position="199"/>
    </location>
</feature>
<dbReference type="PANTHER" id="PTHR31193">
    <property type="entry name" value="TRANSMEMBRANE PROTEIN C9ORF91"/>
    <property type="match status" value="1"/>
</dbReference>
<accession>A0A2G5SU83</accession>
<keyword evidence="2" id="KW-1133">Transmembrane helix</keyword>
<gene>
    <name evidence="3" type="primary">Cni-C26B9.1</name>
    <name evidence="3" type="synonym">Cnig_chr_X.g24297</name>
    <name evidence="3" type="ORF">B9Z55_024297</name>
</gene>